<keyword evidence="2" id="KW-1185">Reference proteome</keyword>
<name>A0AAE7XH77_9CAUD</name>
<protein>
    <submittedName>
        <fullName evidence="1">Uncharacterized protein</fullName>
    </submittedName>
</protein>
<evidence type="ECO:0000313" key="2">
    <source>
        <dbReference type="Proteomes" id="UP000828408"/>
    </source>
</evidence>
<reference evidence="1 2" key="1">
    <citation type="submission" date="2021-06" db="EMBL/GenBank/DDBJ databases">
        <title>PemIK (PemK/PemI) type II TA system from Klebsiella pneumoniae clinical strains inhibits lytic phage.</title>
        <authorList>
            <person name="Bleriot I.I."/>
            <person name="Blasco L.L."/>
            <person name="Pacios O.O."/>
            <person name="Fernandez-Garcia L.L."/>
            <person name="Ambroa A.A."/>
            <person name="Lopez M.M."/>
            <person name="Bardanca-Gonzalez M.M."/>
            <person name="Fernandez-Cuenca F.F."/>
            <person name="Oteo J.J."/>
            <person name="Pascual A.A."/>
            <person name="Martinez-Martinez L.L."/>
            <person name="Domingo-Calap P.P."/>
            <person name="Wood T.T.K."/>
            <person name="Tomas M.M."/>
        </authorList>
    </citation>
    <scope>NUCLEOTIDE SEQUENCE [LARGE SCALE GENOMIC DNA]</scope>
</reference>
<evidence type="ECO:0000313" key="1">
    <source>
        <dbReference type="EMBL" id="QZE50863.1"/>
    </source>
</evidence>
<proteinExistence type="predicted"/>
<dbReference type="EMBL" id="MZ428226">
    <property type="protein sequence ID" value="QZE50863.1"/>
    <property type="molecule type" value="Genomic_DNA"/>
</dbReference>
<accession>A0AAE7XH77</accession>
<dbReference type="Proteomes" id="UP000828408">
    <property type="component" value="Segment"/>
</dbReference>
<organism evidence="1 2">
    <name type="scientific">Klebsiella phage vB_KpnS-VAC8</name>
    <dbReference type="NCBI Taxonomy" id="2864366"/>
    <lineage>
        <taxon>Viruses</taxon>
        <taxon>Duplodnaviria</taxon>
        <taxon>Heunggongvirae</taxon>
        <taxon>Uroviricota</taxon>
        <taxon>Caudoviricetes</taxon>
        <taxon>Drexlerviridae</taxon>
        <taxon>Webervirus</taxon>
        <taxon>Webervirus VAC8</taxon>
    </lineage>
</organism>
<sequence length="33" mass="3874">MVHTFMQFVANPETTPKSLHKMKQSKAIMIRQN</sequence>